<comment type="caution">
    <text evidence="1">The sequence shown here is derived from an EMBL/GenBank/DDBJ whole genome shotgun (WGS) entry which is preliminary data.</text>
</comment>
<proteinExistence type="predicted"/>
<reference evidence="1 2" key="1">
    <citation type="submission" date="2022-10" db="EMBL/GenBank/DDBJ databases">
        <title>Paenibacillus description and whole genome data of maize root bacterial community.</title>
        <authorList>
            <person name="Marton D."/>
            <person name="Farkas M."/>
            <person name="Cserhati M."/>
        </authorList>
    </citation>
    <scope>NUCLEOTIDE SEQUENCE [LARGE SCALE GENOMIC DNA]</scope>
    <source>
        <strain evidence="1 2">P96</strain>
    </source>
</reference>
<dbReference type="Proteomes" id="UP001241848">
    <property type="component" value="Unassembled WGS sequence"/>
</dbReference>
<keyword evidence="2" id="KW-1185">Reference proteome</keyword>
<evidence type="ECO:0000313" key="1">
    <source>
        <dbReference type="EMBL" id="MDP4095445.1"/>
    </source>
</evidence>
<protein>
    <submittedName>
        <fullName evidence="1">Uncharacterized protein</fullName>
    </submittedName>
</protein>
<dbReference type="RefSeq" id="WP_305753073.1">
    <property type="nucleotide sequence ID" value="NZ_JAPCKK010000001.1"/>
</dbReference>
<accession>A0ABT9FL46</accession>
<gene>
    <name evidence="1" type="ORF">OIN60_01390</name>
</gene>
<evidence type="ECO:0000313" key="2">
    <source>
        <dbReference type="Proteomes" id="UP001241848"/>
    </source>
</evidence>
<name>A0ABT9FL46_9BACL</name>
<sequence length="99" mass="11580">MIPQHLLADRYWRGALYIFTECEKLQRYVGTYIDFEEYTIDSVGLKRISKPWSESEKFMLNLALHLFNEKNNVNLSGMDYLDSNNKAIALKAIQLRFAG</sequence>
<dbReference type="EMBL" id="JAPCKK010000001">
    <property type="protein sequence ID" value="MDP4095445.1"/>
    <property type="molecule type" value="Genomic_DNA"/>
</dbReference>
<organism evidence="1 2">
    <name type="scientific">Paenibacillus zeirhizosphaerae</name>
    <dbReference type="NCBI Taxonomy" id="2987519"/>
    <lineage>
        <taxon>Bacteria</taxon>
        <taxon>Bacillati</taxon>
        <taxon>Bacillota</taxon>
        <taxon>Bacilli</taxon>
        <taxon>Bacillales</taxon>
        <taxon>Paenibacillaceae</taxon>
        <taxon>Paenibacillus</taxon>
    </lineage>
</organism>